<proteinExistence type="predicted"/>
<keyword evidence="1" id="KW-1133">Transmembrane helix</keyword>
<protein>
    <recommendedName>
        <fullName evidence="2">LysM domain-containing protein</fullName>
    </recommendedName>
</protein>
<dbReference type="InterPro" id="IPR016047">
    <property type="entry name" value="M23ase_b-sheet_dom"/>
</dbReference>
<sequence length="387" mass="42140">MAKISLLIKLLKLNNYHSHFAVELLLVIITVIAASGNLMLKANLGAVNPANKSLLFAYLAESPDLNEKLYNSLETINLELAADRMVLEKQVLAASVKADETAGANEALLPTLSGSALLKPNPAGNGALLKKDIETYEVKGGDTIAQIAGVYGVSEDTIITENNLSGSIIKPGQELRILPTTGVKHVIKDGETLDMISKKYGVDLEDILEYNEIEIEDHIFPGEEIIVPNAVVKKTPTPQRRQYVADLQKEDYKKVEVPDDYQPALGANSDFIWPIPAARRLSQSFWSKHRAIDVPCRDCQVVAAGGGIVEIAGWQKGYGYTILINHGNGYKTRYGHASKLLVTAGEAVTQGQAIMVSGSTGRSTGPHLHFEIRKDSSYLDPMKNLIR</sequence>
<dbReference type="InterPro" id="IPR036779">
    <property type="entry name" value="LysM_dom_sf"/>
</dbReference>
<organism evidence="3 4">
    <name type="scientific">Candidatus Doudnabacteria bacterium RIFCSPHIGHO2_01_FULL_46_14</name>
    <dbReference type="NCBI Taxonomy" id="1817824"/>
    <lineage>
        <taxon>Bacteria</taxon>
        <taxon>Candidatus Doudnaibacteriota</taxon>
    </lineage>
</organism>
<dbReference type="GO" id="GO:0004222">
    <property type="term" value="F:metalloendopeptidase activity"/>
    <property type="evidence" value="ECO:0007669"/>
    <property type="project" value="TreeGrafter"/>
</dbReference>
<dbReference type="EMBL" id="MFEK01000007">
    <property type="protein sequence ID" value="OGE79149.1"/>
    <property type="molecule type" value="Genomic_DNA"/>
</dbReference>
<evidence type="ECO:0000313" key="3">
    <source>
        <dbReference type="EMBL" id="OGE79149.1"/>
    </source>
</evidence>
<feature type="domain" description="LysM" evidence="2">
    <location>
        <begin position="183"/>
        <end position="227"/>
    </location>
</feature>
<keyword evidence="1" id="KW-0812">Transmembrane</keyword>
<reference evidence="3 4" key="1">
    <citation type="journal article" date="2016" name="Nat. Commun.">
        <title>Thousands of microbial genomes shed light on interconnected biogeochemical processes in an aquifer system.</title>
        <authorList>
            <person name="Anantharaman K."/>
            <person name="Brown C.T."/>
            <person name="Hug L.A."/>
            <person name="Sharon I."/>
            <person name="Castelle C.J."/>
            <person name="Probst A.J."/>
            <person name="Thomas B.C."/>
            <person name="Singh A."/>
            <person name="Wilkins M.J."/>
            <person name="Karaoz U."/>
            <person name="Brodie E.L."/>
            <person name="Williams K.H."/>
            <person name="Hubbard S.S."/>
            <person name="Banfield J.F."/>
        </authorList>
    </citation>
    <scope>NUCLEOTIDE SEQUENCE [LARGE SCALE GENOMIC DNA]</scope>
</reference>
<keyword evidence="1" id="KW-0472">Membrane</keyword>
<gene>
    <name evidence="3" type="ORF">A2751_05935</name>
</gene>
<dbReference type="InterPro" id="IPR018392">
    <property type="entry name" value="LysM"/>
</dbReference>
<dbReference type="SUPFAM" id="SSF51261">
    <property type="entry name" value="Duplicated hybrid motif"/>
    <property type="match status" value="1"/>
</dbReference>
<evidence type="ECO:0000259" key="2">
    <source>
        <dbReference type="PROSITE" id="PS51782"/>
    </source>
</evidence>
<dbReference type="SMART" id="SM00257">
    <property type="entry name" value="LysM"/>
    <property type="match status" value="2"/>
</dbReference>
<dbReference type="AlphaFoldDB" id="A0A1F5NN94"/>
<dbReference type="CDD" id="cd12797">
    <property type="entry name" value="M23_peptidase"/>
    <property type="match status" value="1"/>
</dbReference>
<dbReference type="Pfam" id="PF01551">
    <property type="entry name" value="Peptidase_M23"/>
    <property type="match status" value="1"/>
</dbReference>
<dbReference type="STRING" id="1817824.A2751_05935"/>
<dbReference type="SUPFAM" id="SSF54106">
    <property type="entry name" value="LysM domain"/>
    <property type="match status" value="1"/>
</dbReference>
<feature type="domain" description="LysM" evidence="2">
    <location>
        <begin position="134"/>
        <end position="177"/>
    </location>
</feature>
<dbReference type="CDD" id="cd00118">
    <property type="entry name" value="LysM"/>
    <property type="match status" value="2"/>
</dbReference>
<comment type="caution">
    <text evidence="3">The sequence shown here is derived from an EMBL/GenBank/DDBJ whole genome shotgun (WGS) entry which is preliminary data.</text>
</comment>
<dbReference type="Gene3D" id="2.70.70.10">
    <property type="entry name" value="Glucose Permease (Domain IIA)"/>
    <property type="match status" value="1"/>
</dbReference>
<dbReference type="PANTHER" id="PTHR21666">
    <property type="entry name" value="PEPTIDASE-RELATED"/>
    <property type="match status" value="1"/>
</dbReference>
<dbReference type="Gene3D" id="3.10.350.10">
    <property type="entry name" value="LysM domain"/>
    <property type="match status" value="2"/>
</dbReference>
<dbReference type="PROSITE" id="PS51782">
    <property type="entry name" value="LYSM"/>
    <property type="match status" value="2"/>
</dbReference>
<evidence type="ECO:0000313" key="4">
    <source>
        <dbReference type="Proteomes" id="UP000176864"/>
    </source>
</evidence>
<dbReference type="Proteomes" id="UP000176864">
    <property type="component" value="Unassembled WGS sequence"/>
</dbReference>
<evidence type="ECO:0000256" key="1">
    <source>
        <dbReference type="SAM" id="Phobius"/>
    </source>
</evidence>
<accession>A0A1F5NN94</accession>
<dbReference type="Pfam" id="PF01476">
    <property type="entry name" value="LysM"/>
    <property type="match status" value="2"/>
</dbReference>
<dbReference type="PANTHER" id="PTHR21666:SF270">
    <property type="entry name" value="MUREIN HYDROLASE ACTIVATOR ENVC"/>
    <property type="match status" value="1"/>
</dbReference>
<dbReference type="InterPro" id="IPR050570">
    <property type="entry name" value="Cell_wall_metabolism_enzyme"/>
</dbReference>
<dbReference type="InterPro" id="IPR011055">
    <property type="entry name" value="Dup_hybrid_motif"/>
</dbReference>
<name>A0A1F5NN94_9BACT</name>
<feature type="transmembrane region" description="Helical" evidence="1">
    <location>
        <begin position="20"/>
        <end position="40"/>
    </location>
</feature>